<proteinExistence type="predicted"/>
<accession>A0ABY7D8I2</accession>
<protein>
    <submittedName>
        <fullName evidence="1">Uncharacterized protein</fullName>
    </submittedName>
</protein>
<feature type="non-terminal residue" evidence="1">
    <location>
        <position position="254"/>
    </location>
</feature>
<name>A0ABY7D8I2_MYAAR</name>
<evidence type="ECO:0000313" key="2">
    <source>
        <dbReference type="Proteomes" id="UP001164746"/>
    </source>
</evidence>
<evidence type="ECO:0000313" key="1">
    <source>
        <dbReference type="EMBL" id="WAQ93588.1"/>
    </source>
</evidence>
<dbReference type="Proteomes" id="UP001164746">
    <property type="component" value="Chromosome 1"/>
</dbReference>
<keyword evidence="2" id="KW-1185">Reference proteome</keyword>
<organism evidence="1 2">
    <name type="scientific">Mya arenaria</name>
    <name type="common">Soft-shell clam</name>
    <dbReference type="NCBI Taxonomy" id="6604"/>
    <lineage>
        <taxon>Eukaryota</taxon>
        <taxon>Metazoa</taxon>
        <taxon>Spiralia</taxon>
        <taxon>Lophotrochozoa</taxon>
        <taxon>Mollusca</taxon>
        <taxon>Bivalvia</taxon>
        <taxon>Autobranchia</taxon>
        <taxon>Heteroconchia</taxon>
        <taxon>Euheterodonta</taxon>
        <taxon>Imparidentia</taxon>
        <taxon>Neoheterodontei</taxon>
        <taxon>Myida</taxon>
        <taxon>Myoidea</taxon>
        <taxon>Myidae</taxon>
        <taxon>Mya</taxon>
    </lineage>
</organism>
<gene>
    <name evidence="1" type="ORF">MAR_006059</name>
</gene>
<reference evidence="1" key="1">
    <citation type="submission" date="2022-11" db="EMBL/GenBank/DDBJ databases">
        <title>Centuries of genome instability and evolution in soft-shell clam transmissible cancer (bioRxiv).</title>
        <authorList>
            <person name="Hart S.F.M."/>
            <person name="Yonemitsu M.A."/>
            <person name="Giersch R.M."/>
            <person name="Beal B.F."/>
            <person name="Arriagada G."/>
            <person name="Davis B.W."/>
            <person name="Ostrander E.A."/>
            <person name="Goff S.P."/>
            <person name="Metzger M.J."/>
        </authorList>
    </citation>
    <scope>NUCLEOTIDE SEQUENCE</scope>
    <source>
        <strain evidence="1">MELC-2E11</strain>
        <tissue evidence="1">Siphon/mantle</tissue>
    </source>
</reference>
<dbReference type="EMBL" id="CP111012">
    <property type="protein sequence ID" value="WAQ93588.1"/>
    <property type="molecule type" value="Genomic_DNA"/>
</dbReference>
<sequence>MCGNGDVTQLTKPAMHIDHRATHSSSASHMDPQVVAPGRLSCYCRQQQNRIQCWHCIADDCSKDPSGNYKATKKACNFGQACQKVYFETLEVTEKTYISHTSTVRGCSSECKSRDDFKNCTMLQRTLSGCVRKDCCSDTDLCNSAEIVGMGIQCWHCIADDCSKDPSGNYKATKKACNFGQACQKVYFETLEVTETTYISHTSTVRGCSRECKSRDDFNNCTMLQQTLSGCVRKDCCSDTDLCNSATIVGMGVP</sequence>